<protein>
    <submittedName>
        <fullName evidence="1">DUF1320 domain-containing protein</fullName>
    </submittedName>
</protein>
<comment type="caution">
    <text evidence="1">The sequence shown here is derived from an EMBL/GenBank/DDBJ whole genome shotgun (WGS) entry which is preliminary data.</text>
</comment>
<evidence type="ECO:0000313" key="1">
    <source>
        <dbReference type="EMBL" id="MQX36822.1"/>
    </source>
</evidence>
<gene>
    <name evidence="1" type="ORF">GHC57_09875</name>
</gene>
<proteinExistence type="predicted"/>
<reference evidence="1 2" key="1">
    <citation type="submission" date="2019-10" db="EMBL/GenBank/DDBJ databases">
        <title>Draft whole-genome sequence of the purple nonsulfur photosynthetic bacterium Roseospira navarrensis DSM 15114.</title>
        <authorList>
            <person name="Kyndt J.A."/>
            <person name="Meyer T.E."/>
        </authorList>
    </citation>
    <scope>NUCLEOTIDE SEQUENCE [LARGE SCALE GENOMIC DNA]</scope>
    <source>
        <strain evidence="1 2">DSM 15114</strain>
    </source>
</reference>
<evidence type="ECO:0000313" key="2">
    <source>
        <dbReference type="Proteomes" id="UP000434582"/>
    </source>
</evidence>
<dbReference type="EMBL" id="WIVE01000027">
    <property type="protein sequence ID" value="MQX36822.1"/>
    <property type="molecule type" value="Genomic_DNA"/>
</dbReference>
<dbReference type="InterPro" id="IPR009752">
    <property type="entry name" value="Phage_Mu_GpJ"/>
</dbReference>
<dbReference type="RefSeq" id="WP_153343680.1">
    <property type="nucleotide sequence ID" value="NZ_WIVE01000027.1"/>
</dbReference>
<dbReference type="Pfam" id="PF07030">
    <property type="entry name" value="Phage_Mu_Gp36"/>
    <property type="match status" value="1"/>
</dbReference>
<organism evidence="1 2">
    <name type="scientific">Roseospira navarrensis</name>
    <dbReference type="NCBI Taxonomy" id="140058"/>
    <lineage>
        <taxon>Bacteria</taxon>
        <taxon>Pseudomonadati</taxon>
        <taxon>Pseudomonadota</taxon>
        <taxon>Alphaproteobacteria</taxon>
        <taxon>Rhodospirillales</taxon>
        <taxon>Rhodospirillaceae</taxon>
        <taxon>Roseospira</taxon>
    </lineage>
</organism>
<dbReference type="OrthoDB" id="9812088at2"/>
<accession>A0A7X1ZEH5</accession>
<sequence>MPYASTAAMIERYSERALIDRTDVAEPYTGAVVAAVLDRAIASADGEIDAALRGRYVVPLAPVPPLIVDVACALTWWWLWPDHTPDEVTARAKWARDQLRMIARGEVTLDAPVDTTPSGAGAVIVDAPPRLFTRDTLRGF</sequence>
<dbReference type="Proteomes" id="UP000434582">
    <property type="component" value="Unassembled WGS sequence"/>
</dbReference>
<dbReference type="AlphaFoldDB" id="A0A7X1ZEH5"/>
<keyword evidence="2" id="KW-1185">Reference proteome</keyword>
<name>A0A7X1ZEH5_9PROT</name>